<evidence type="ECO:0000256" key="7">
    <source>
        <dbReference type="ARBA" id="ARBA00023033"/>
    </source>
</evidence>
<dbReference type="Gene3D" id="1.10.630.10">
    <property type="entry name" value="Cytochrome P450"/>
    <property type="match status" value="1"/>
</dbReference>
<evidence type="ECO:0000256" key="9">
    <source>
        <dbReference type="RuleBase" id="RU000461"/>
    </source>
</evidence>
<evidence type="ECO:0000256" key="3">
    <source>
        <dbReference type="ARBA" id="ARBA00022617"/>
    </source>
</evidence>
<sequence length="533" mass="61666">MKSDFKEKIYVTMINYWSWWWQVDNERDELARTILTISVLILVLLWYTWTLSFTRKGRNRLPPGPYGLPVLGYLPFLSHNLHEKFTEMAKRYGPIFSMRLGSKIHVVVSSMDLVKTVARDLDQTFANRRPPLTALAITYGGSDITFSNNNTHWRNMRKLLVSQVLSNANLDACQGFRTHEVRKTVSNVYARMGTAVDINEIAFDAELNVVTSMLWGSSDSRDYFDGFREVEFKIIELLGAPNISDFIPLLSWFDLQGRMKEMMKQREHLDRILDSIIEERIERNSRKMEGAVEGDGKKDFLQILIELMEQKDASTSFDVVQVKALLFDILTASTDTTSTMVEWVMAEILHNPDVKTKIQEELTEVIGMDIVVQESHLPRLKYLHAVVKETFRMHPPLPLLIQRSPDESCMVGGYEIPKGSIVYMNIWAIQRDPKNWSDPLEFRPERFLSGKWDYKGNNLKFIPFGSGRRICPGVPLGEKMLMYILASLLHSFDWILPKDEELELSDEFGFVTKKRRPLVAIPFKRLCDATLYE</sequence>
<feature type="binding site" description="axial binding residue" evidence="8">
    <location>
        <position position="471"/>
    </location>
    <ligand>
        <name>heme</name>
        <dbReference type="ChEBI" id="CHEBI:30413"/>
    </ligand>
    <ligandPart>
        <name>Fe</name>
        <dbReference type="ChEBI" id="CHEBI:18248"/>
    </ligandPart>
</feature>
<gene>
    <name evidence="11" type="ORF">SSX86_012124</name>
</gene>
<dbReference type="GO" id="GO:0016705">
    <property type="term" value="F:oxidoreductase activity, acting on paired donors, with incorporation or reduction of molecular oxygen"/>
    <property type="evidence" value="ECO:0007669"/>
    <property type="project" value="InterPro"/>
</dbReference>
<organism evidence="11 12">
    <name type="scientific">Deinandra increscens subsp. villosa</name>
    <dbReference type="NCBI Taxonomy" id="3103831"/>
    <lineage>
        <taxon>Eukaryota</taxon>
        <taxon>Viridiplantae</taxon>
        <taxon>Streptophyta</taxon>
        <taxon>Embryophyta</taxon>
        <taxon>Tracheophyta</taxon>
        <taxon>Spermatophyta</taxon>
        <taxon>Magnoliopsida</taxon>
        <taxon>eudicotyledons</taxon>
        <taxon>Gunneridae</taxon>
        <taxon>Pentapetalae</taxon>
        <taxon>asterids</taxon>
        <taxon>campanulids</taxon>
        <taxon>Asterales</taxon>
        <taxon>Asteraceae</taxon>
        <taxon>Asteroideae</taxon>
        <taxon>Heliantheae alliance</taxon>
        <taxon>Madieae</taxon>
        <taxon>Madiinae</taxon>
        <taxon>Deinandra</taxon>
    </lineage>
</organism>
<reference evidence="11 12" key="1">
    <citation type="submission" date="2024-04" db="EMBL/GenBank/DDBJ databases">
        <title>The reference genome of an endangered Asteraceae, Deinandra increscens subsp. villosa, native to the Central Coast of California.</title>
        <authorList>
            <person name="Guilliams M."/>
            <person name="Hasenstab-Lehman K."/>
            <person name="Meyer R."/>
            <person name="Mcevoy S."/>
        </authorList>
    </citation>
    <scope>NUCLEOTIDE SEQUENCE [LARGE SCALE GENOMIC DNA]</scope>
    <source>
        <tissue evidence="11">Leaf</tissue>
    </source>
</reference>
<keyword evidence="6 8" id="KW-0408">Iron</keyword>
<dbReference type="Proteomes" id="UP001408789">
    <property type="component" value="Unassembled WGS sequence"/>
</dbReference>
<keyword evidence="7 9" id="KW-0503">Monooxygenase</keyword>
<comment type="caution">
    <text evidence="11">The sequence shown here is derived from an EMBL/GenBank/DDBJ whole genome shotgun (WGS) entry which is preliminary data.</text>
</comment>
<dbReference type="PANTHER" id="PTHR47951">
    <property type="entry name" value="OS08G0547900 PROTEIN"/>
    <property type="match status" value="1"/>
</dbReference>
<keyword evidence="5 9" id="KW-0560">Oxidoreductase</keyword>
<name>A0AAP0D7P5_9ASTR</name>
<dbReference type="InterPro" id="IPR036396">
    <property type="entry name" value="Cyt_P450_sf"/>
</dbReference>
<dbReference type="InterPro" id="IPR002401">
    <property type="entry name" value="Cyt_P450_E_grp-I"/>
</dbReference>
<dbReference type="PROSITE" id="PS00086">
    <property type="entry name" value="CYTOCHROME_P450"/>
    <property type="match status" value="1"/>
</dbReference>
<dbReference type="FunFam" id="1.10.630.10:FF:000126">
    <property type="entry name" value="Predicted protein"/>
    <property type="match status" value="1"/>
</dbReference>
<evidence type="ECO:0000256" key="5">
    <source>
        <dbReference type="ARBA" id="ARBA00023002"/>
    </source>
</evidence>
<evidence type="ECO:0000256" key="6">
    <source>
        <dbReference type="ARBA" id="ARBA00023004"/>
    </source>
</evidence>
<dbReference type="EMBL" id="JBCNJP010000014">
    <property type="protein sequence ID" value="KAK9068013.1"/>
    <property type="molecule type" value="Genomic_DNA"/>
</dbReference>
<comment type="similarity">
    <text evidence="2 9">Belongs to the cytochrome P450 family.</text>
</comment>
<keyword evidence="10" id="KW-0812">Transmembrane</keyword>
<dbReference type="AlphaFoldDB" id="A0AAP0D7P5"/>
<protein>
    <recommendedName>
        <fullName evidence="13">Cytochrome P450</fullName>
    </recommendedName>
</protein>
<evidence type="ECO:0000313" key="12">
    <source>
        <dbReference type="Proteomes" id="UP001408789"/>
    </source>
</evidence>
<dbReference type="GO" id="GO:0005506">
    <property type="term" value="F:iron ion binding"/>
    <property type="evidence" value="ECO:0007669"/>
    <property type="project" value="InterPro"/>
</dbReference>
<evidence type="ECO:0000256" key="4">
    <source>
        <dbReference type="ARBA" id="ARBA00022723"/>
    </source>
</evidence>
<dbReference type="InterPro" id="IPR001128">
    <property type="entry name" value="Cyt_P450"/>
</dbReference>
<keyword evidence="10" id="KW-0472">Membrane</keyword>
<proteinExistence type="inferred from homology"/>
<comment type="cofactor">
    <cofactor evidence="1 8">
        <name>heme</name>
        <dbReference type="ChEBI" id="CHEBI:30413"/>
    </cofactor>
</comment>
<evidence type="ECO:0000256" key="10">
    <source>
        <dbReference type="SAM" id="Phobius"/>
    </source>
</evidence>
<accession>A0AAP0D7P5</accession>
<dbReference type="PRINTS" id="PR00463">
    <property type="entry name" value="EP450I"/>
</dbReference>
<feature type="transmembrane region" description="Helical" evidence="10">
    <location>
        <begin position="30"/>
        <end position="49"/>
    </location>
</feature>
<keyword evidence="4 8" id="KW-0479">Metal-binding</keyword>
<dbReference type="SUPFAM" id="SSF48264">
    <property type="entry name" value="Cytochrome P450"/>
    <property type="match status" value="1"/>
</dbReference>
<evidence type="ECO:0000256" key="8">
    <source>
        <dbReference type="PIRSR" id="PIRSR602401-1"/>
    </source>
</evidence>
<keyword evidence="3 8" id="KW-0349">Heme</keyword>
<dbReference type="GO" id="GO:0020037">
    <property type="term" value="F:heme binding"/>
    <property type="evidence" value="ECO:0007669"/>
    <property type="project" value="InterPro"/>
</dbReference>
<keyword evidence="12" id="KW-1185">Reference proteome</keyword>
<evidence type="ECO:0000256" key="2">
    <source>
        <dbReference type="ARBA" id="ARBA00010617"/>
    </source>
</evidence>
<dbReference type="PRINTS" id="PR00385">
    <property type="entry name" value="P450"/>
</dbReference>
<keyword evidence="10" id="KW-1133">Transmembrane helix</keyword>
<dbReference type="Pfam" id="PF00067">
    <property type="entry name" value="p450"/>
    <property type="match status" value="1"/>
</dbReference>
<evidence type="ECO:0000313" key="11">
    <source>
        <dbReference type="EMBL" id="KAK9068013.1"/>
    </source>
</evidence>
<dbReference type="InterPro" id="IPR017972">
    <property type="entry name" value="Cyt_P450_CS"/>
</dbReference>
<dbReference type="GO" id="GO:0004497">
    <property type="term" value="F:monooxygenase activity"/>
    <property type="evidence" value="ECO:0007669"/>
    <property type="project" value="UniProtKB-KW"/>
</dbReference>
<evidence type="ECO:0000256" key="1">
    <source>
        <dbReference type="ARBA" id="ARBA00001971"/>
    </source>
</evidence>
<dbReference type="PANTHER" id="PTHR47951:SF7">
    <property type="entry name" value="FLAVONOID 3',5'-HYDROXYLASE-LIKE ISOFORM X1"/>
    <property type="match status" value="1"/>
</dbReference>
<evidence type="ECO:0008006" key="13">
    <source>
        <dbReference type="Google" id="ProtNLM"/>
    </source>
</evidence>